<dbReference type="EMBL" id="JACHJY010000002">
    <property type="protein sequence ID" value="MBB4980507.1"/>
    <property type="molecule type" value="Genomic_DNA"/>
</dbReference>
<keyword evidence="3" id="KW-0804">Transcription</keyword>
<evidence type="ECO:0000313" key="7">
    <source>
        <dbReference type="EMBL" id="MBB4980507.1"/>
    </source>
</evidence>
<dbReference type="GO" id="GO:0045892">
    <property type="term" value="P:negative regulation of DNA-templated transcription"/>
    <property type="evidence" value="ECO:0007669"/>
    <property type="project" value="TreeGrafter"/>
</dbReference>
<dbReference type="PROSITE" id="PS51077">
    <property type="entry name" value="HTH_ICLR"/>
    <property type="match status" value="2"/>
</dbReference>
<name>A0A7W7XA26_9ACTN</name>
<dbReference type="PANTHER" id="PTHR30136:SF34">
    <property type="entry name" value="TRANSCRIPTIONAL REGULATOR"/>
    <property type="match status" value="1"/>
</dbReference>
<evidence type="ECO:0000256" key="1">
    <source>
        <dbReference type="ARBA" id="ARBA00023015"/>
    </source>
</evidence>
<dbReference type="PROSITE" id="PS51078">
    <property type="entry name" value="ICLR_ED"/>
    <property type="match status" value="2"/>
</dbReference>
<dbReference type="Pfam" id="PF09339">
    <property type="entry name" value="HTH_IclR"/>
    <property type="match status" value="2"/>
</dbReference>
<dbReference type="SUPFAM" id="SSF55781">
    <property type="entry name" value="GAF domain-like"/>
    <property type="match status" value="2"/>
</dbReference>
<gene>
    <name evidence="7" type="ORF">GGE06_001415</name>
</gene>
<dbReference type="SMART" id="SM00346">
    <property type="entry name" value="HTH_ICLR"/>
    <property type="match status" value="2"/>
</dbReference>
<dbReference type="InterPro" id="IPR005471">
    <property type="entry name" value="Tscrpt_reg_IclR_N"/>
</dbReference>
<comment type="caution">
    <text evidence="7">The sequence shown here is derived from an EMBL/GenBank/DDBJ whole genome shotgun (WGS) entry which is preliminary data.</text>
</comment>
<keyword evidence="8" id="KW-1185">Reference proteome</keyword>
<dbReference type="InterPro" id="IPR036388">
    <property type="entry name" value="WH-like_DNA-bd_sf"/>
</dbReference>
<feature type="domain" description="IclR-ED" evidence="6">
    <location>
        <begin position="354"/>
        <end position="538"/>
    </location>
</feature>
<feature type="region of interest" description="Disordered" evidence="4">
    <location>
        <begin position="164"/>
        <end position="186"/>
    </location>
</feature>
<dbReference type="Gene3D" id="3.30.450.40">
    <property type="match status" value="2"/>
</dbReference>
<reference evidence="7 8" key="1">
    <citation type="submission" date="2020-08" db="EMBL/GenBank/DDBJ databases">
        <title>Genomic Encyclopedia of Type Strains, Phase III (KMG-III): the genomes of soil and plant-associated and newly described type strains.</title>
        <authorList>
            <person name="Whitman W."/>
        </authorList>
    </citation>
    <scope>NUCLEOTIDE SEQUENCE [LARGE SCALE GENOMIC DNA]</scope>
    <source>
        <strain evidence="7 8">SFB5A</strain>
    </source>
</reference>
<organism evidence="7 8">
    <name type="scientific">Streptomyces nymphaeiformis</name>
    <dbReference type="NCBI Taxonomy" id="2663842"/>
    <lineage>
        <taxon>Bacteria</taxon>
        <taxon>Bacillati</taxon>
        <taxon>Actinomycetota</taxon>
        <taxon>Actinomycetes</taxon>
        <taxon>Kitasatosporales</taxon>
        <taxon>Streptomycetaceae</taxon>
        <taxon>Streptomyces</taxon>
    </lineage>
</organism>
<evidence type="ECO:0000256" key="2">
    <source>
        <dbReference type="ARBA" id="ARBA00023125"/>
    </source>
</evidence>
<dbReference type="InterPro" id="IPR014757">
    <property type="entry name" value="Tscrpt_reg_IclR_C"/>
</dbReference>
<dbReference type="GO" id="GO:0003700">
    <property type="term" value="F:DNA-binding transcription factor activity"/>
    <property type="evidence" value="ECO:0007669"/>
    <property type="project" value="TreeGrafter"/>
</dbReference>
<evidence type="ECO:0000259" key="6">
    <source>
        <dbReference type="PROSITE" id="PS51078"/>
    </source>
</evidence>
<dbReference type="RefSeq" id="WP_184930283.1">
    <property type="nucleotide sequence ID" value="NZ_JACHJY010000002.1"/>
</dbReference>
<dbReference type="PANTHER" id="PTHR30136">
    <property type="entry name" value="HELIX-TURN-HELIX TRANSCRIPTIONAL REGULATOR, ICLR FAMILY"/>
    <property type="match status" value="1"/>
</dbReference>
<dbReference type="Pfam" id="PF01614">
    <property type="entry name" value="IclR_C"/>
    <property type="match status" value="2"/>
</dbReference>
<dbReference type="InterPro" id="IPR050707">
    <property type="entry name" value="HTH_MetabolicPath_Reg"/>
</dbReference>
<dbReference type="SUPFAM" id="SSF46785">
    <property type="entry name" value="Winged helix' DNA-binding domain"/>
    <property type="match status" value="2"/>
</dbReference>
<accession>A0A7W7XA26</accession>
<evidence type="ECO:0000259" key="5">
    <source>
        <dbReference type="PROSITE" id="PS51077"/>
    </source>
</evidence>
<keyword evidence="1" id="KW-0805">Transcription regulation</keyword>
<proteinExistence type="predicted"/>
<dbReference type="GO" id="GO:0003677">
    <property type="term" value="F:DNA binding"/>
    <property type="evidence" value="ECO:0007669"/>
    <property type="project" value="UniProtKB-KW"/>
</dbReference>
<evidence type="ECO:0000256" key="4">
    <source>
        <dbReference type="SAM" id="MobiDB-lite"/>
    </source>
</evidence>
<protein>
    <submittedName>
        <fullName evidence="7">IclR family pca regulon transcriptional regulator</fullName>
    </submittedName>
</protein>
<feature type="domain" description="HTH iclR-type" evidence="5">
    <location>
        <begin position="15"/>
        <end position="78"/>
    </location>
</feature>
<dbReference type="Gene3D" id="1.10.10.10">
    <property type="entry name" value="Winged helix-like DNA-binding domain superfamily/Winged helix DNA-binding domain"/>
    <property type="match status" value="2"/>
</dbReference>
<dbReference type="AlphaFoldDB" id="A0A7W7XA26"/>
<dbReference type="InterPro" id="IPR036390">
    <property type="entry name" value="WH_DNA-bd_sf"/>
</dbReference>
<sequence length="548" mass="57251">MPQTAEAEGAPDELVGPLERGLAVLRAMASGPDVRHRPGDLARTTGLARSTIDRIATTLVRLGVLRAEGRDLLLAPGAAELGNAYLASCGLPELLGPQAAALADALDASVSLAVPDRDGVRFLTQATRRRAMATSFRPGGLLAAERCAPGALFAAEWDETDRERWRARRAQDPPDTGSASVPPDEVEAGFLERVREAGESGMAVDDQLLEPGLLSVALPVRGPAGAVVCAVSVVSHTSRHSAASLVEQALPPLRRAVAAMEAALTAAPVGAAPAGGAPAPVAVLKEELGSGFLQSLARGLDVLRAFGSVRGPVRLSELARLAGLPRATARRSLITLRHLGYVREEPGGFVVLPRVLELGHTRLSGLSLPEIATPHLVDLVLRVQESASVAVLDGDDIRYVARVAGTRIMHIDITVGTRLPAYATSMGRVLLGALPGEERAERLRRITPSALTPYTVTTREGLDEVVAATAARGYGWVEQELEEGLRSLAVAVTDREGRAIAAVNVALHAGRATPEESLTTLLPALRETAGRISGDVAAVGRFSSVPTG</sequence>
<keyword evidence="2" id="KW-0238">DNA-binding</keyword>
<feature type="domain" description="IclR-ED" evidence="6">
    <location>
        <begin position="77"/>
        <end position="266"/>
    </location>
</feature>
<dbReference type="InterPro" id="IPR029016">
    <property type="entry name" value="GAF-like_dom_sf"/>
</dbReference>
<evidence type="ECO:0000256" key="3">
    <source>
        <dbReference type="ARBA" id="ARBA00023163"/>
    </source>
</evidence>
<evidence type="ECO:0000313" key="8">
    <source>
        <dbReference type="Proteomes" id="UP000582643"/>
    </source>
</evidence>
<feature type="domain" description="HTH iclR-type" evidence="5">
    <location>
        <begin position="293"/>
        <end position="353"/>
    </location>
</feature>
<dbReference type="Proteomes" id="UP000582643">
    <property type="component" value="Unassembled WGS sequence"/>
</dbReference>